<dbReference type="PANTHER" id="PTHR43788:SF8">
    <property type="entry name" value="DNA-BINDING PROTEIN SMUBP-2"/>
    <property type="match status" value="1"/>
</dbReference>
<reference evidence="7 8" key="1">
    <citation type="submission" date="2024-09" db="EMBL/GenBank/DDBJ databases">
        <authorList>
            <person name="Sun Q."/>
            <person name="Mori K."/>
        </authorList>
    </citation>
    <scope>NUCLEOTIDE SEQUENCE [LARGE SCALE GENOMIC DNA]</scope>
    <source>
        <strain evidence="7 8">JCM 12520</strain>
    </source>
</reference>
<dbReference type="Gene3D" id="3.40.960.10">
    <property type="entry name" value="VSR Endonuclease"/>
    <property type="match status" value="1"/>
</dbReference>
<protein>
    <submittedName>
        <fullName evidence="7">DUF4011 domain-containing protein</fullName>
    </submittedName>
</protein>
<dbReference type="PANTHER" id="PTHR43788">
    <property type="entry name" value="DNA2/NAM7 HELICASE FAMILY MEMBER"/>
    <property type="match status" value="1"/>
</dbReference>
<dbReference type="Pfam" id="PF13086">
    <property type="entry name" value="AAA_11"/>
    <property type="match status" value="2"/>
</dbReference>
<keyword evidence="8" id="KW-1185">Reference proteome</keyword>
<dbReference type="InterPro" id="IPR011335">
    <property type="entry name" value="Restrct_endonuc-II-like"/>
</dbReference>
<keyword evidence="3" id="KW-0378">Hydrolase</keyword>
<comment type="similarity">
    <text evidence="1">Belongs to the DNA2/NAM7 helicase family.</text>
</comment>
<dbReference type="InterPro" id="IPR027417">
    <property type="entry name" value="P-loop_NTPase"/>
</dbReference>
<dbReference type="SMART" id="SM00952">
    <property type="entry name" value="RAP"/>
    <property type="match status" value="1"/>
</dbReference>
<dbReference type="EMBL" id="JBHMAG010000025">
    <property type="protein sequence ID" value="MFB9756669.1"/>
    <property type="molecule type" value="Genomic_DNA"/>
</dbReference>
<accession>A0ABV5W7W5</accession>
<dbReference type="Pfam" id="PF13087">
    <property type="entry name" value="AAA_12"/>
    <property type="match status" value="1"/>
</dbReference>
<proteinExistence type="inferred from homology"/>
<gene>
    <name evidence="7" type="ORF">ACFFNY_34265</name>
</gene>
<dbReference type="InterPro" id="IPR049468">
    <property type="entry name" value="Restrct_endonuc-II-like_dom"/>
</dbReference>
<dbReference type="InterPro" id="IPR050534">
    <property type="entry name" value="Coronavir_polyprotein_1ab"/>
</dbReference>
<keyword evidence="4" id="KW-0347">Helicase</keyword>
<dbReference type="InterPro" id="IPR013584">
    <property type="entry name" value="RAP"/>
</dbReference>
<dbReference type="SUPFAM" id="SSF52540">
    <property type="entry name" value="P-loop containing nucleoside triphosphate hydrolases"/>
    <property type="match status" value="2"/>
</dbReference>
<dbReference type="Gene3D" id="3.40.50.300">
    <property type="entry name" value="P-loop containing nucleotide triphosphate hydrolases"/>
    <property type="match status" value="3"/>
</dbReference>
<comment type="caution">
    <text evidence="7">The sequence shown here is derived from an EMBL/GenBank/DDBJ whole genome shotgun (WGS) entry which is preliminary data.</text>
</comment>
<evidence type="ECO:0000259" key="6">
    <source>
        <dbReference type="SMART" id="SM00952"/>
    </source>
</evidence>
<dbReference type="RefSeq" id="WP_344913157.1">
    <property type="nucleotide sequence ID" value="NZ_BAAAYO010000011.1"/>
</dbReference>
<evidence type="ECO:0000313" key="7">
    <source>
        <dbReference type="EMBL" id="MFB9756669.1"/>
    </source>
</evidence>
<dbReference type="Proteomes" id="UP001589619">
    <property type="component" value="Unassembled WGS sequence"/>
</dbReference>
<evidence type="ECO:0000256" key="1">
    <source>
        <dbReference type="ARBA" id="ARBA00007913"/>
    </source>
</evidence>
<name>A0ABV5W7W5_9BACL</name>
<evidence type="ECO:0000256" key="3">
    <source>
        <dbReference type="ARBA" id="ARBA00022801"/>
    </source>
</evidence>
<sequence length="1922" mass="222826">MVKQLDDKLHSRIANWKKNLIDMSKRNTLLNFKPKRTNSVKFLDDPSNLYKLLVDDEKQLNCEKLSTTFSVQISKIQSMAIDEHEKKKRIAEETQNLKKILNKLRTAAKTRMNEQGINISYFSFGLLKWKETQTSATSDYFLAPILLVPATLKRSSANDPFTISQFEDEIAINPFLAHMLREQHGINLPELDEDPSALNVAELWLEVRDLISNLEDWSVEEDVYLSLFSFNKLVMYKDMETYKDLIKSHPLIKEIAGESDKESRKGTFDHTRIPDENTMDCAVPSQEIFNILDADSSQQQAILAAKNEMSFVLQGPPGTGKSQTISNIIAENLANNKKVLFVSEKMAALNVVKTRLENEGLGDFCLEMHSQKANKRQVLDELSHVINIEPSKKRIPNNVYGQINVIREKLNTYAEKMHLTREPYGKTVFEVHGTLGMLEDIPEIMVDFNIAPETELESIYRLLTDLERYRASVYNADFHPWEGFNDENFSLELKSRVKNYLTELLEDLNNTIRVGSTIDETVGIKATTLKELEQAIEILDMAIHSPMPPAGWFDKKNITQIIADAKSYQESFSYFLDYKRELLEKVTENVLEDEKLEQVYNHLFVESETLVSVIPEGKRAEVLLSQSEIIRSIEDFNATTDKISIYAETALQLGLLQLDNLEDLNGLLVYISLISKSVTPSAEWFDKERFTKVTDHAMATKSKYDEIEEIRQKLLSKNKATFLGINAEKVLVDFEVKENSLGSFKQSQEPVDNFLYDQKSKITLAFSDLFNKIKLFNTYKVEFEELFGTPINNFTSVDNLELVVGLITKSPRPQESWFNLENYHNIQSGIREGKDLFGKYLSEYNKAVNLFEEEVYDERIYDIFERCERTYQSFMRIFNSSFKRDLKWLRANLKSSEKINFETFYKYIRNVKRVMDNKKSISQKESDFRTTLGWHYQETETDWSQIEQAVAVTREIIEWHQGRNITTSLKHLLLRPTGKVEQISSSFKQLKQISNELRSGIKLFQNTFPNLVHLFGGNNTSVNIEDLNALLQVEWHKVDSYYKFIDEFATHLQNPMSLSVSGLKEDLKSLDEMNQQNQIIEDGFNNSLRILGDSFKGKDTEWDKFLSFINEFASLYEYNIKINQEFKNVILRGGLESQIDEISLRNCIIRIEKEMPIYMEAFPKVFAGFEGPVRNWPINSFKTQLKKLKQQVYDWQEWFSKIAPYFIRDLTFEESKAACEKAVLVKGLKEHLDSELEVLKEVFGNRFTGYTTNWEQIFDALAWTDEWHELFTTTNMPQQIVDFVSADGNRDKNELKGVLVEAQREYDQLSSHEKNFHKYFAISVIFKADFSNITLNEFVEFTEVRLGAIDLLEDWVRHQRIEKHAASMGLSQFILAIKKEKNGEHSFKDLFQKRFFKLWLDHIYQQEPLLFEFDADIMDTDVMTFRKLDRTSNQLNVHRIKEKLEKNRSQAINALAYRRELHIIQAEIGKKKRHFPIRKLINLTAPLFKEIKPCLLMSPLSVSQFLDASVIQFDVVIFDEASQIFSEDAIGAIARGKQVIIVGDTKQLPPTNFFHSSMIDEDFDEDDQEEEVTYESILDECAHVLPSINLRWHYRSKHESLITFSNQAFYHNNLITFPSSDNGHYLGTEFVHVEEGFYDRGGSKTNKKEAEKIAQLVFEHFRDHSDQSLGVIAFSEAQASAIETELENIRNSNSLYERFFQEGAHEEFFVKSLENVQGDERDVIFLSVGYAKAADESLHYNFGPLSKSRGERRLNVAVTRAKYHMKLLSSLKPTDLSDTKISGNSGLRLLKDYMQTAMDGKLPVSMTKLAEQEFDSPFEEDVYSVITSIGYKVMTQVGCSGYRIDLAVVDPLNENKFILGIECDGKAYHSSKVARDRDRLRQQVLEGLGWKIYRIWSQEWFKKRKFEITRLKDKLESLRYLV</sequence>
<feature type="domain" description="RAP" evidence="6">
    <location>
        <begin position="1861"/>
        <end position="1914"/>
    </location>
</feature>
<dbReference type="InterPro" id="IPR041677">
    <property type="entry name" value="DNA2/NAM7_AAA_11"/>
</dbReference>
<evidence type="ECO:0000313" key="8">
    <source>
        <dbReference type="Proteomes" id="UP001589619"/>
    </source>
</evidence>
<dbReference type="Pfam" id="PF13195">
    <property type="entry name" value="DUF4011"/>
    <property type="match status" value="1"/>
</dbReference>
<keyword evidence="5" id="KW-0067">ATP-binding</keyword>
<dbReference type="CDD" id="cd18808">
    <property type="entry name" value="SF1_C_Upf1"/>
    <property type="match status" value="1"/>
</dbReference>
<organism evidence="7 8">
    <name type="scientific">Paenibacillus hodogayensis</name>
    <dbReference type="NCBI Taxonomy" id="279208"/>
    <lineage>
        <taxon>Bacteria</taxon>
        <taxon>Bacillati</taxon>
        <taxon>Bacillota</taxon>
        <taxon>Bacilli</taxon>
        <taxon>Bacillales</taxon>
        <taxon>Paenibacillaceae</taxon>
        <taxon>Paenibacillus</taxon>
    </lineage>
</organism>
<dbReference type="InterPro" id="IPR025103">
    <property type="entry name" value="DUF4011"/>
</dbReference>
<evidence type="ECO:0000256" key="2">
    <source>
        <dbReference type="ARBA" id="ARBA00022741"/>
    </source>
</evidence>
<dbReference type="InterPro" id="IPR047187">
    <property type="entry name" value="SF1_C_Upf1"/>
</dbReference>
<evidence type="ECO:0000256" key="4">
    <source>
        <dbReference type="ARBA" id="ARBA00022806"/>
    </source>
</evidence>
<evidence type="ECO:0000256" key="5">
    <source>
        <dbReference type="ARBA" id="ARBA00022840"/>
    </source>
</evidence>
<dbReference type="InterPro" id="IPR041679">
    <property type="entry name" value="DNA2/NAM7-like_C"/>
</dbReference>
<keyword evidence="2" id="KW-0547">Nucleotide-binding</keyword>
<dbReference type="SUPFAM" id="SSF52980">
    <property type="entry name" value="Restriction endonuclease-like"/>
    <property type="match status" value="1"/>
</dbReference>
<dbReference type="Pfam" id="PF18741">
    <property type="entry name" value="MTES_1575"/>
    <property type="match status" value="1"/>
</dbReference>